<evidence type="ECO:0000256" key="1">
    <source>
        <dbReference type="SAM" id="MobiDB-lite"/>
    </source>
</evidence>
<name>W9RXS5_9ROSA</name>
<feature type="compositionally biased region" description="Polar residues" evidence="1">
    <location>
        <begin position="1"/>
        <end position="15"/>
    </location>
</feature>
<evidence type="ECO:0000313" key="2">
    <source>
        <dbReference type="EMBL" id="EXC16956.1"/>
    </source>
</evidence>
<accession>W9RXS5</accession>
<dbReference type="Proteomes" id="UP000030645">
    <property type="component" value="Unassembled WGS sequence"/>
</dbReference>
<proteinExistence type="predicted"/>
<sequence>MKTTRTLMTSQQLPRMSTREATLPASQKNTRQGRTTHRLLTMSIREHTTHKKTPPTKDRSAHGVAALEYPHAPKPRRKSSFSTPSDFSDHHKTAALEEHHIKGT</sequence>
<dbReference type="EMBL" id="KE345804">
    <property type="protein sequence ID" value="EXC16956.1"/>
    <property type="molecule type" value="Genomic_DNA"/>
</dbReference>
<feature type="compositionally biased region" description="Polar residues" evidence="1">
    <location>
        <begin position="24"/>
        <end position="33"/>
    </location>
</feature>
<gene>
    <name evidence="2" type="ORF">L484_021611</name>
</gene>
<organism evidence="2 3">
    <name type="scientific">Morus notabilis</name>
    <dbReference type="NCBI Taxonomy" id="981085"/>
    <lineage>
        <taxon>Eukaryota</taxon>
        <taxon>Viridiplantae</taxon>
        <taxon>Streptophyta</taxon>
        <taxon>Embryophyta</taxon>
        <taxon>Tracheophyta</taxon>
        <taxon>Spermatophyta</taxon>
        <taxon>Magnoliopsida</taxon>
        <taxon>eudicotyledons</taxon>
        <taxon>Gunneridae</taxon>
        <taxon>Pentapetalae</taxon>
        <taxon>rosids</taxon>
        <taxon>fabids</taxon>
        <taxon>Rosales</taxon>
        <taxon>Moraceae</taxon>
        <taxon>Moreae</taxon>
        <taxon>Morus</taxon>
    </lineage>
</organism>
<reference evidence="3" key="1">
    <citation type="submission" date="2013-01" db="EMBL/GenBank/DDBJ databases">
        <title>Draft Genome Sequence of a Mulberry Tree, Morus notabilis C.K. Schneid.</title>
        <authorList>
            <person name="He N."/>
            <person name="Zhao S."/>
        </authorList>
    </citation>
    <scope>NUCLEOTIDE SEQUENCE</scope>
</reference>
<dbReference type="AlphaFoldDB" id="W9RXS5"/>
<feature type="region of interest" description="Disordered" evidence="1">
    <location>
        <begin position="1"/>
        <end position="104"/>
    </location>
</feature>
<protein>
    <submittedName>
        <fullName evidence="2">Uncharacterized protein</fullName>
    </submittedName>
</protein>
<keyword evidence="3" id="KW-1185">Reference proteome</keyword>
<feature type="compositionally biased region" description="Basic and acidic residues" evidence="1">
    <location>
        <begin position="87"/>
        <end position="104"/>
    </location>
</feature>
<evidence type="ECO:0000313" key="3">
    <source>
        <dbReference type="Proteomes" id="UP000030645"/>
    </source>
</evidence>